<evidence type="ECO:0000313" key="2">
    <source>
        <dbReference type="EMBL" id="EDM07554.1"/>
    </source>
</evidence>
<dbReference type="InterPro" id="IPR036179">
    <property type="entry name" value="Ig-like_dom_sf"/>
</dbReference>
<dbReference type="SUPFAM" id="SSF48726">
    <property type="entry name" value="Immunoglobulin"/>
    <property type="match status" value="1"/>
</dbReference>
<feature type="non-terminal residue" evidence="2">
    <location>
        <position position="228"/>
    </location>
</feature>
<evidence type="ECO:0000256" key="1">
    <source>
        <dbReference type="SAM" id="MobiDB-lite"/>
    </source>
</evidence>
<sequence>MEGTGTFIDLPPGAPQCSVEGGPVDRSLRFRCSWPGGVPAASLQFQGLPEGVRAGPVPSALLVTVPARPELVGVAVTCLARHLVATRTCTIIPEAPQEVLLQPIVEETEPGDVMVALEVTGCPPPSRASWARQGRPLAPGGGGRLQLSQDGRKLLISNFNLDWDLGNYSVLCSSALGAGGNQITLMGKLHPNQEHRCSENSPLPSDPGVQAPATLSQVQGFRPRPLPS</sequence>
<dbReference type="Gene3D" id="2.60.40.10">
    <property type="entry name" value="Immunoglobulins"/>
    <property type="match status" value="1"/>
</dbReference>
<name>A6JAI1_RAT</name>
<reference evidence="2 3" key="1">
    <citation type="submission" date="2005-09" db="EMBL/GenBank/DDBJ databases">
        <authorList>
            <person name="Mural R.J."/>
            <person name="Li P.W."/>
            <person name="Adams M.D."/>
            <person name="Amanatides P.G."/>
            <person name="Baden-Tillson H."/>
            <person name="Barnstead M."/>
            <person name="Chin S.H."/>
            <person name="Dew I."/>
            <person name="Evans C.A."/>
            <person name="Ferriera S."/>
            <person name="Flanigan M."/>
            <person name="Fosler C."/>
            <person name="Glodek A."/>
            <person name="Gu Z."/>
            <person name="Holt R.A."/>
            <person name="Jennings D."/>
            <person name="Kraft C.L."/>
            <person name="Lu F."/>
            <person name="Nguyen T."/>
            <person name="Nusskern D.R."/>
            <person name="Pfannkoch C.M."/>
            <person name="Sitter C."/>
            <person name="Sutton G.G."/>
            <person name="Venter J.C."/>
            <person name="Wang Z."/>
            <person name="Woodage T."/>
            <person name="Zheng X.H."/>
            <person name="Zhong F."/>
        </authorList>
    </citation>
    <scope>NUCLEOTIDE SEQUENCE [LARGE SCALE GENOMIC DNA]</scope>
    <source>
        <strain>BN</strain>
        <strain evidence="3">Sprague-Dawley</strain>
    </source>
</reference>
<dbReference type="EMBL" id="CH473979">
    <property type="protein sequence ID" value="EDM07554.1"/>
    <property type="molecule type" value="Genomic_DNA"/>
</dbReference>
<dbReference type="InterPro" id="IPR013783">
    <property type="entry name" value="Ig-like_fold"/>
</dbReference>
<feature type="region of interest" description="Disordered" evidence="1">
    <location>
        <begin position="125"/>
        <end position="144"/>
    </location>
</feature>
<organism evidence="2 3">
    <name type="scientific">Rattus norvegicus</name>
    <name type="common">Rat</name>
    <dbReference type="NCBI Taxonomy" id="10116"/>
    <lineage>
        <taxon>Eukaryota</taxon>
        <taxon>Metazoa</taxon>
        <taxon>Chordata</taxon>
        <taxon>Craniata</taxon>
        <taxon>Vertebrata</taxon>
        <taxon>Euteleostomi</taxon>
        <taxon>Mammalia</taxon>
        <taxon>Eutheria</taxon>
        <taxon>Euarchontoglires</taxon>
        <taxon>Glires</taxon>
        <taxon>Rodentia</taxon>
        <taxon>Myomorpha</taxon>
        <taxon>Muroidea</taxon>
        <taxon>Muridae</taxon>
        <taxon>Murinae</taxon>
        <taxon>Rattus</taxon>
    </lineage>
</organism>
<evidence type="ECO:0000313" key="3">
    <source>
        <dbReference type="Proteomes" id="UP000234681"/>
    </source>
</evidence>
<accession>A6JAI1</accession>
<gene>
    <name evidence="2" type="primary">RGD1564982_predicted</name>
    <name evidence="2" type="ORF">rCG_53900</name>
</gene>
<proteinExistence type="predicted"/>
<dbReference type="Proteomes" id="UP000234681">
    <property type="component" value="Chromosome 1"/>
</dbReference>
<dbReference type="AlphaFoldDB" id="A6JAI1"/>
<protein>
    <submittedName>
        <fullName evidence="2">RGD1564982 (Predicted), isoform CRA_b</fullName>
    </submittedName>
</protein>
<feature type="region of interest" description="Disordered" evidence="1">
    <location>
        <begin position="192"/>
        <end position="228"/>
    </location>
</feature>